<dbReference type="GO" id="GO:0016747">
    <property type="term" value="F:acyltransferase activity, transferring groups other than amino-acyl groups"/>
    <property type="evidence" value="ECO:0007669"/>
    <property type="project" value="InterPro"/>
</dbReference>
<proteinExistence type="predicted"/>
<dbReference type="AlphaFoldDB" id="A0A420DAG4"/>
<dbReference type="Proteomes" id="UP000285906">
    <property type="component" value="Unassembled WGS sequence"/>
</dbReference>
<evidence type="ECO:0000313" key="3">
    <source>
        <dbReference type="EMBL" id="RKE88173.1"/>
    </source>
</evidence>
<organism evidence="3 4">
    <name type="scientific">Epilithonimonas arachidiradicis</name>
    <dbReference type="NCBI Taxonomy" id="1617282"/>
    <lineage>
        <taxon>Bacteria</taxon>
        <taxon>Pseudomonadati</taxon>
        <taxon>Bacteroidota</taxon>
        <taxon>Flavobacteriia</taxon>
        <taxon>Flavobacteriales</taxon>
        <taxon>Weeksellaceae</taxon>
        <taxon>Chryseobacterium group</taxon>
        <taxon>Epilithonimonas</taxon>
    </lineage>
</organism>
<gene>
    <name evidence="3" type="ORF">BXY58_1315</name>
</gene>
<name>A0A420DAG4_9FLAO</name>
<dbReference type="InterPro" id="IPR002656">
    <property type="entry name" value="Acyl_transf_3_dom"/>
</dbReference>
<dbReference type="EMBL" id="RAQH01000003">
    <property type="protein sequence ID" value="RKE88173.1"/>
    <property type="molecule type" value="Genomic_DNA"/>
</dbReference>
<dbReference type="RefSeq" id="WP_120212978.1">
    <property type="nucleotide sequence ID" value="NZ_BMCW01000001.1"/>
</dbReference>
<protein>
    <submittedName>
        <fullName evidence="3">Peptidoglycan/LPS O-acetylase OafA/YrhL</fullName>
    </submittedName>
</protein>
<feature type="transmembrane region" description="Helical" evidence="1">
    <location>
        <begin position="12"/>
        <end position="31"/>
    </location>
</feature>
<accession>A0A420DAG4</accession>
<dbReference type="PANTHER" id="PTHR23028">
    <property type="entry name" value="ACETYLTRANSFERASE"/>
    <property type="match status" value="1"/>
</dbReference>
<keyword evidence="1" id="KW-1133">Transmembrane helix</keyword>
<sequence>MQTTFSQRFNGLDHLRAIAILLVLMYHYRAFIHPDWIDTYGRFGWTGVDLFFVLSGFLISNQLFQEIKNRGNFSLKSFFIKRFFRIIPPYFFTLLLYFCFPFFRERESLSPLWKFLTFTQNYGLDVINKGTFSHAWSLCIEEQFYLILPFSFLLLIKSKTLKYLKFIIFIIILFSILARYFSWHEYVFPNINSNEFWKVWYMKIYYPTHTRLDGLAVGVLIGYLFQYSSRFRKLTDENGNLFLPSGLAFLGFSLWVCNDQSSEFASIFGFTFVAVSYGFIVISAISKSSFLNKSKNYFTTQLANLSFAIYLSHKGIIHIIQSLIEYYKISISENLLLITCLIGCIIGGLFYRYFIERPSLKLRNKIHTNLSS</sequence>
<evidence type="ECO:0000259" key="2">
    <source>
        <dbReference type="Pfam" id="PF01757"/>
    </source>
</evidence>
<dbReference type="OrthoDB" id="290051at2"/>
<feature type="transmembrane region" description="Helical" evidence="1">
    <location>
        <begin position="305"/>
        <end position="324"/>
    </location>
</feature>
<feature type="transmembrane region" description="Helical" evidence="1">
    <location>
        <begin position="239"/>
        <end position="258"/>
    </location>
</feature>
<dbReference type="InterPro" id="IPR050879">
    <property type="entry name" value="Acyltransferase_3"/>
</dbReference>
<dbReference type="Pfam" id="PF01757">
    <property type="entry name" value="Acyl_transf_3"/>
    <property type="match status" value="1"/>
</dbReference>
<feature type="transmembrane region" description="Helical" evidence="1">
    <location>
        <begin position="83"/>
        <end position="103"/>
    </location>
</feature>
<evidence type="ECO:0000256" key="1">
    <source>
        <dbReference type="SAM" id="Phobius"/>
    </source>
</evidence>
<dbReference type="GO" id="GO:0009103">
    <property type="term" value="P:lipopolysaccharide biosynthetic process"/>
    <property type="evidence" value="ECO:0007669"/>
    <property type="project" value="TreeGrafter"/>
</dbReference>
<comment type="caution">
    <text evidence="3">The sequence shown here is derived from an EMBL/GenBank/DDBJ whole genome shotgun (WGS) entry which is preliminary data.</text>
</comment>
<keyword evidence="1" id="KW-0812">Transmembrane</keyword>
<feature type="transmembrane region" description="Helical" evidence="1">
    <location>
        <begin position="163"/>
        <end position="184"/>
    </location>
</feature>
<feature type="transmembrane region" description="Helical" evidence="1">
    <location>
        <begin position="204"/>
        <end position="227"/>
    </location>
</feature>
<dbReference type="GO" id="GO:0016020">
    <property type="term" value="C:membrane"/>
    <property type="evidence" value="ECO:0007669"/>
    <property type="project" value="TreeGrafter"/>
</dbReference>
<dbReference type="PANTHER" id="PTHR23028:SF53">
    <property type="entry name" value="ACYL_TRANSF_3 DOMAIN-CONTAINING PROTEIN"/>
    <property type="match status" value="1"/>
</dbReference>
<feature type="transmembrane region" description="Helical" evidence="1">
    <location>
        <begin position="135"/>
        <end position="156"/>
    </location>
</feature>
<reference evidence="3 4" key="1">
    <citation type="submission" date="2018-09" db="EMBL/GenBank/DDBJ databases">
        <title>Genomic Encyclopedia of Archaeal and Bacterial Type Strains, Phase II (KMG-II): from individual species to whole genera.</title>
        <authorList>
            <person name="Goeker M."/>
        </authorList>
    </citation>
    <scope>NUCLEOTIDE SEQUENCE [LARGE SCALE GENOMIC DNA]</scope>
    <source>
        <strain evidence="3 4">DSM 27620</strain>
    </source>
</reference>
<feature type="transmembrane region" description="Helical" evidence="1">
    <location>
        <begin position="264"/>
        <end position="285"/>
    </location>
</feature>
<evidence type="ECO:0000313" key="4">
    <source>
        <dbReference type="Proteomes" id="UP000285906"/>
    </source>
</evidence>
<feature type="domain" description="Acyltransferase 3" evidence="2">
    <location>
        <begin position="10"/>
        <end position="347"/>
    </location>
</feature>
<feature type="transmembrane region" description="Helical" evidence="1">
    <location>
        <begin position="336"/>
        <end position="355"/>
    </location>
</feature>
<feature type="transmembrane region" description="Helical" evidence="1">
    <location>
        <begin position="43"/>
        <end position="63"/>
    </location>
</feature>
<keyword evidence="1" id="KW-0472">Membrane</keyword>